<dbReference type="PROSITE" id="PS50076">
    <property type="entry name" value="DNAJ_2"/>
    <property type="match status" value="1"/>
</dbReference>
<organism evidence="2 3">
    <name type="scientific">Forsythia ovata</name>
    <dbReference type="NCBI Taxonomy" id="205694"/>
    <lineage>
        <taxon>Eukaryota</taxon>
        <taxon>Viridiplantae</taxon>
        <taxon>Streptophyta</taxon>
        <taxon>Embryophyta</taxon>
        <taxon>Tracheophyta</taxon>
        <taxon>Spermatophyta</taxon>
        <taxon>Magnoliopsida</taxon>
        <taxon>eudicotyledons</taxon>
        <taxon>Gunneridae</taxon>
        <taxon>Pentapetalae</taxon>
        <taxon>asterids</taxon>
        <taxon>lamiids</taxon>
        <taxon>Lamiales</taxon>
        <taxon>Oleaceae</taxon>
        <taxon>Forsythieae</taxon>
        <taxon>Forsythia</taxon>
    </lineage>
</organism>
<dbReference type="PRINTS" id="PR00625">
    <property type="entry name" value="JDOMAIN"/>
</dbReference>
<proteinExistence type="predicted"/>
<dbReference type="PANTHER" id="PTHR44137">
    <property type="entry name" value="BNAC03G44070D PROTEIN"/>
    <property type="match status" value="1"/>
</dbReference>
<dbReference type="Proteomes" id="UP001604277">
    <property type="component" value="Unassembled WGS sequence"/>
</dbReference>
<dbReference type="PANTHER" id="PTHR44137:SF32">
    <property type="entry name" value="DNAJ HEAT SHOCK AMINO-TERMINAL DOMAIN PROTEIN"/>
    <property type="match status" value="1"/>
</dbReference>
<evidence type="ECO:0000313" key="3">
    <source>
        <dbReference type="Proteomes" id="UP001604277"/>
    </source>
</evidence>
<keyword evidence="3" id="KW-1185">Reference proteome</keyword>
<dbReference type="Gene3D" id="1.10.287.110">
    <property type="entry name" value="DnaJ domain"/>
    <property type="match status" value="1"/>
</dbReference>
<dbReference type="PROSITE" id="PS00636">
    <property type="entry name" value="DNAJ_1"/>
    <property type="match status" value="1"/>
</dbReference>
<evidence type="ECO:0000259" key="1">
    <source>
        <dbReference type="PROSITE" id="PS50076"/>
    </source>
</evidence>
<dbReference type="Pfam" id="PF00226">
    <property type="entry name" value="DnaJ"/>
    <property type="match status" value="1"/>
</dbReference>
<dbReference type="SUPFAM" id="SSF46565">
    <property type="entry name" value="Chaperone J-domain"/>
    <property type="match status" value="1"/>
</dbReference>
<dbReference type="SMART" id="SM00271">
    <property type="entry name" value="DnaJ"/>
    <property type="match status" value="1"/>
</dbReference>
<dbReference type="InterPro" id="IPR018253">
    <property type="entry name" value="DnaJ_domain_CS"/>
</dbReference>
<dbReference type="CDD" id="cd06257">
    <property type="entry name" value="DnaJ"/>
    <property type="match status" value="1"/>
</dbReference>
<protein>
    <submittedName>
        <fullName evidence="2">Chaperone DnaJ-domain superfamily protein</fullName>
    </submittedName>
</protein>
<dbReference type="InterPro" id="IPR036869">
    <property type="entry name" value="J_dom_sf"/>
</dbReference>
<feature type="domain" description="J" evidence="1">
    <location>
        <begin position="66"/>
        <end position="130"/>
    </location>
</feature>
<name>A0ABD1WCK1_9LAMI</name>
<gene>
    <name evidence="2" type="ORF">Fot_16443</name>
</gene>
<dbReference type="AlphaFoldDB" id="A0ABD1WCK1"/>
<reference evidence="3" key="1">
    <citation type="submission" date="2024-07" db="EMBL/GenBank/DDBJ databases">
        <title>Two chromosome-level genome assemblies of Korean endemic species Abeliophyllum distichum and Forsythia ovata (Oleaceae).</title>
        <authorList>
            <person name="Jang H."/>
        </authorList>
    </citation>
    <scope>NUCLEOTIDE SEQUENCE [LARGE SCALE GENOMIC DNA]</scope>
</reference>
<dbReference type="InterPro" id="IPR001623">
    <property type="entry name" value="DnaJ_domain"/>
</dbReference>
<comment type="caution">
    <text evidence="2">The sequence shown here is derived from an EMBL/GenBank/DDBJ whole genome shotgun (WGS) entry which is preliminary data.</text>
</comment>
<sequence>MECNRDEAVRAKEIAERKFLDKDIKAAKKFALKAQNLYPGLEGISQVVRTFEVYISAEEKINGEYNWYAVLGVTPLADDETVRKQYRKLALLLHPDKNKSVGAEGAFKLVSQAWSLLSDKSKRLAYDQKYGTTFQGEKTDYEQGQATNKAKWILQLCKECRSTNEGSKG</sequence>
<accession>A0ABD1WCK1</accession>
<dbReference type="EMBL" id="JBFOLJ010000004">
    <property type="protein sequence ID" value="KAL2547210.1"/>
    <property type="molecule type" value="Genomic_DNA"/>
</dbReference>
<evidence type="ECO:0000313" key="2">
    <source>
        <dbReference type="EMBL" id="KAL2547210.1"/>
    </source>
</evidence>